<dbReference type="InterPro" id="IPR015943">
    <property type="entry name" value="WD40/YVTN_repeat-like_dom_sf"/>
</dbReference>
<gene>
    <name evidence="14" type="ORF">CSSPJE1EN1_LOCUS10549</name>
</gene>
<evidence type="ECO:0000256" key="2">
    <source>
        <dbReference type="ARBA" id="ARBA00022574"/>
    </source>
</evidence>
<dbReference type="InterPro" id="IPR036460">
    <property type="entry name" value="Cu_amine_oxidase_C_sf"/>
</dbReference>
<dbReference type="SUPFAM" id="SSF49998">
    <property type="entry name" value="Amine oxidase catalytic domain"/>
    <property type="match status" value="1"/>
</dbReference>
<feature type="domain" description="Copper amine oxidase N3-terminal" evidence="13">
    <location>
        <begin position="475"/>
        <end position="569"/>
    </location>
</feature>
<protein>
    <recommendedName>
        <fullName evidence="9">Amine oxidase</fullName>
        <ecNumber evidence="9">1.4.3.-</ecNumber>
    </recommendedName>
</protein>
<dbReference type="InterPro" id="IPR015798">
    <property type="entry name" value="Cu_amine_oxidase_C"/>
</dbReference>
<comment type="similarity">
    <text evidence="1 9">Belongs to the copper/topaquinone oxidase family.</text>
</comment>
<dbReference type="InterPro" id="IPR000269">
    <property type="entry name" value="Cu_amine_oxidase"/>
</dbReference>
<evidence type="ECO:0000256" key="5">
    <source>
        <dbReference type="ARBA" id="ARBA00022772"/>
    </source>
</evidence>
<keyword evidence="10" id="KW-0812">Transmembrane</keyword>
<feature type="transmembrane region" description="Helical" evidence="10">
    <location>
        <begin position="354"/>
        <end position="375"/>
    </location>
</feature>
<dbReference type="Gene3D" id="2.70.98.20">
    <property type="entry name" value="Copper amine oxidase, catalytic domain"/>
    <property type="match status" value="1"/>
</dbReference>
<evidence type="ECO:0000256" key="7">
    <source>
        <dbReference type="ARBA" id="ARBA00023008"/>
    </source>
</evidence>
<keyword evidence="15" id="KW-1185">Reference proteome</keyword>
<dbReference type="InterPro" id="IPR001680">
    <property type="entry name" value="WD40_rpt"/>
</dbReference>
<dbReference type="Gene3D" id="2.130.10.10">
    <property type="entry name" value="YVTN repeat-like/Quinoprotein amine dehydrogenase"/>
    <property type="match status" value="1"/>
</dbReference>
<comment type="PTM">
    <text evidence="9">Topaquinone (TPQ) is generated by copper-dependent autoxidation of a specific tyrosyl residue.</text>
</comment>
<dbReference type="InterPro" id="IPR011047">
    <property type="entry name" value="Quinoprotein_ADH-like_sf"/>
</dbReference>
<evidence type="ECO:0000313" key="15">
    <source>
        <dbReference type="Proteomes" id="UP001497444"/>
    </source>
</evidence>
<evidence type="ECO:0000256" key="3">
    <source>
        <dbReference type="ARBA" id="ARBA00022723"/>
    </source>
</evidence>
<dbReference type="Pfam" id="PF02727">
    <property type="entry name" value="Cu_amine_oxidN2"/>
    <property type="match status" value="1"/>
</dbReference>
<keyword evidence="7 9" id="KW-0186">Copper</keyword>
<proteinExistence type="inferred from homology"/>
<name>A0ABP0WDZ2_9BRYO</name>
<keyword evidence="10" id="KW-1133">Transmembrane helix</keyword>
<feature type="domain" description="Copper amine oxidase catalytic" evidence="11">
    <location>
        <begin position="599"/>
        <end position="1026"/>
    </location>
</feature>
<dbReference type="Pfam" id="PF00400">
    <property type="entry name" value="WD40"/>
    <property type="match status" value="2"/>
</dbReference>
<accession>A0ABP0WDZ2</accession>
<keyword evidence="3 9" id="KW-0479">Metal-binding</keyword>
<dbReference type="Proteomes" id="UP001497444">
    <property type="component" value="Chromosome 17"/>
</dbReference>
<dbReference type="SUPFAM" id="SSF50998">
    <property type="entry name" value="Quinoprotein alcohol dehydrogenase-like"/>
    <property type="match status" value="1"/>
</dbReference>
<comment type="cofactor">
    <cofactor evidence="9">
        <name>Cu cation</name>
        <dbReference type="ChEBI" id="CHEBI:23378"/>
    </cofactor>
    <text evidence="9">Contains 1 topaquinone per subunit.</text>
</comment>
<dbReference type="InterPro" id="IPR049948">
    <property type="entry name" value="Cu_Am_ox_TPQ-bd"/>
</dbReference>
<evidence type="ECO:0000256" key="1">
    <source>
        <dbReference type="ARBA" id="ARBA00007983"/>
    </source>
</evidence>
<dbReference type="InterPro" id="IPR015800">
    <property type="entry name" value="Cu_amine_oxidase_N2"/>
</dbReference>
<dbReference type="InterPro" id="IPR019775">
    <property type="entry name" value="WD40_repeat_CS"/>
</dbReference>
<dbReference type="PROSITE" id="PS00678">
    <property type="entry name" value="WD_REPEATS_1"/>
    <property type="match status" value="1"/>
</dbReference>
<dbReference type="PANTHER" id="PTHR10638">
    <property type="entry name" value="COPPER AMINE OXIDASE"/>
    <property type="match status" value="1"/>
</dbReference>
<evidence type="ECO:0000313" key="14">
    <source>
        <dbReference type="EMBL" id="CAK9265071.1"/>
    </source>
</evidence>
<keyword evidence="2 8" id="KW-0853">WD repeat</keyword>
<evidence type="ECO:0000259" key="12">
    <source>
        <dbReference type="Pfam" id="PF02727"/>
    </source>
</evidence>
<dbReference type="PANTHER" id="PTHR10638:SF41">
    <property type="entry name" value="AMINE OXIDASE"/>
    <property type="match status" value="1"/>
</dbReference>
<feature type="repeat" description="WD" evidence="8">
    <location>
        <begin position="183"/>
        <end position="217"/>
    </location>
</feature>
<evidence type="ECO:0000259" key="11">
    <source>
        <dbReference type="Pfam" id="PF01179"/>
    </source>
</evidence>
<dbReference type="Pfam" id="PF02728">
    <property type="entry name" value="Cu_amine_oxidN3"/>
    <property type="match status" value="1"/>
</dbReference>
<evidence type="ECO:0000256" key="10">
    <source>
        <dbReference type="SAM" id="Phobius"/>
    </source>
</evidence>
<dbReference type="EC" id="1.4.3.-" evidence="9"/>
<dbReference type="SMART" id="SM00320">
    <property type="entry name" value="WD40"/>
    <property type="match status" value="4"/>
</dbReference>
<dbReference type="Pfam" id="PF01179">
    <property type="entry name" value="Cu_amine_oxid"/>
    <property type="match status" value="1"/>
</dbReference>
<evidence type="ECO:0000256" key="4">
    <source>
        <dbReference type="ARBA" id="ARBA00022737"/>
    </source>
</evidence>
<reference evidence="14" key="1">
    <citation type="submission" date="2024-02" db="EMBL/GenBank/DDBJ databases">
        <authorList>
            <consortium name="ELIXIR-Norway"/>
            <consortium name="Elixir Norway"/>
        </authorList>
    </citation>
    <scope>NUCLEOTIDE SEQUENCE</scope>
</reference>
<dbReference type="InterPro" id="IPR049947">
    <property type="entry name" value="Cu_Am_Ox_Cu-bd"/>
</dbReference>
<keyword evidence="10" id="KW-0472">Membrane</keyword>
<dbReference type="PROSITE" id="PS50082">
    <property type="entry name" value="WD_REPEATS_2"/>
    <property type="match status" value="1"/>
</dbReference>
<sequence>MGRGSRYPHCSKKYPVPLFSGAWSGSSGGENEESEGTTIGGEGVVILAGGGGNGRTGVPNCLLLAQYDFSTSVLSDAFHNFSTGDDPPYRLAVQPGGKGFVCSFENDCRLFTLKKAADDDRETRIFSDERQIDVLQAVGEQNSLVFSADGTRLAAGGDDGHLRVVEWPSLKVILDEVDAHKSIKDLDFSLDAAFLASTSDDSGCRIWDLAKGTCVTSLPSVKGEGYGFARFSRDGTKPLLFVTTRKGSKGFVSAFDTSTWRKVKSKKLQEVPISAFAISRDGKLLAIGSCEGDVAILDAATLSIQQRVRQAHMIFVTAMEFDPNGQAVLTVSADYSARVTPIEPVGGDAWRGSLLLIVIFVLAMLVVIVGDGLLANSPQAAPHPLDPLTVAEILIVQTVLKESSRLGTANSNVLHYVVLELPEKEEVLAWLPGNPNLPRKAMVVMSVEGKPHKLIVDLKSKRVIEDQIVESSGRPPASFEELQLGLTLPQEDPRFLESIAARGLSLSDVLCLPLTGGWFGIPEEEGKRLLKFQCFDTNGTVNFYMRPVEGIAILIDLDSRQILSYYDRIKKPPVPKGEGTDYRLKVQQPPFVTPLNPISIEQPQGPSFKIEGHQVKWADWEFHIRPDPRAGMVISRVTLKDQTQQQQQQQDNKGHIQRSVLYEGFISEMFVPYQDPSEGWYFRTYFDAGEYGLGILALPLQPLDDCPAHAKYIDAVFAAPDGSPYVTPNMICVFERYAGDISWRHSEALLQNVQVREVRPKVTLVVRMVTSVGNYDYIVDWEFQTDGVIQVKTGLTGSLMVKATEMETIEHPTEDTSDGIHGTLVSENTIGVSHDHFLNFYLDLDIDGPKNSFVEGKLTRKVVQNSKFGRKSYWDMERHTAQTEEEARIKLTLTKPSEFHVVNTNKKTRLGNPVGYRLVPGATAASLMALDDPPQMRGAFTDNQLWVTAYNASEKWAAGFFPSQSHGDDGLAVWSNRNRGIENTDIVLWYTVGFHHVPCQEDFPIMPTISGSFQLKPTNFFERNPIVKTKPNFGQDKCSQCKNASSCVS</sequence>
<evidence type="ECO:0000256" key="6">
    <source>
        <dbReference type="ARBA" id="ARBA00023002"/>
    </source>
</evidence>
<evidence type="ECO:0000259" key="13">
    <source>
        <dbReference type="Pfam" id="PF02728"/>
    </source>
</evidence>
<dbReference type="PROSITE" id="PS01164">
    <property type="entry name" value="COPPER_AMINE_OXID_1"/>
    <property type="match status" value="1"/>
</dbReference>
<dbReference type="EMBL" id="OZ020112">
    <property type="protein sequence ID" value="CAK9265071.1"/>
    <property type="molecule type" value="Genomic_DNA"/>
</dbReference>
<dbReference type="Gene3D" id="3.10.450.40">
    <property type="match status" value="2"/>
</dbReference>
<keyword evidence="6 9" id="KW-0560">Oxidoreductase</keyword>
<dbReference type="InterPro" id="IPR015802">
    <property type="entry name" value="Cu_amine_oxidase_N3"/>
</dbReference>
<dbReference type="InterPro" id="IPR016182">
    <property type="entry name" value="Cu_amine_oxidase_N-reg"/>
</dbReference>
<feature type="domain" description="Copper amine oxidase N2-terminal" evidence="12">
    <location>
        <begin position="383"/>
        <end position="468"/>
    </location>
</feature>
<keyword evidence="5 9" id="KW-0801">TPQ</keyword>
<keyword evidence="4" id="KW-0677">Repeat</keyword>
<dbReference type="PROSITE" id="PS01165">
    <property type="entry name" value="COPPER_AMINE_OXID_2"/>
    <property type="match status" value="1"/>
</dbReference>
<dbReference type="SUPFAM" id="SSF54416">
    <property type="entry name" value="Amine oxidase N-terminal region"/>
    <property type="match status" value="2"/>
</dbReference>
<evidence type="ECO:0000256" key="9">
    <source>
        <dbReference type="RuleBase" id="RU000672"/>
    </source>
</evidence>
<organism evidence="14 15">
    <name type="scientific">Sphagnum jensenii</name>
    <dbReference type="NCBI Taxonomy" id="128206"/>
    <lineage>
        <taxon>Eukaryota</taxon>
        <taxon>Viridiplantae</taxon>
        <taxon>Streptophyta</taxon>
        <taxon>Embryophyta</taxon>
        <taxon>Bryophyta</taxon>
        <taxon>Sphagnophytina</taxon>
        <taxon>Sphagnopsida</taxon>
        <taxon>Sphagnales</taxon>
        <taxon>Sphagnaceae</taxon>
        <taxon>Sphagnum</taxon>
    </lineage>
</organism>
<evidence type="ECO:0000256" key="8">
    <source>
        <dbReference type="PROSITE-ProRule" id="PRU00221"/>
    </source>
</evidence>